<dbReference type="AlphaFoldDB" id="A0A5B8S1D3"/>
<feature type="binding site" evidence="2">
    <location>
        <position position="83"/>
    </location>
    <ligand>
        <name>Cu cation</name>
        <dbReference type="ChEBI" id="CHEBI:23378"/>
    </ligand>
</feature>
<comment type="similarity">
    <text evidence="1">Belongs to the SCO1/2 family.</text>
</comment>
<feature type="binding site" evidence="2">
    <location>
        <position position="79"/>
    </location>
    <ligand>
        <name>Cu cation</name>
        <dbReference type="ChEBI" id="CHEBI:23378"/>
    </ligand>
</feature>
<dbReference type="CDD" id="cd02968">
    <property type="entry name" value="SCO"/>
    <property type="match status" value="1"/>
</dbReference>
<evidence type="ECO:0000313" key="4">
    <source>
        <dbReference type="EMBL" id="QEA14407.1"/>
    </source>
</evidence>
<dbReference type="InterPro" id="IPR003782">
    <property type="entry name" value="SCO1/SenC"/>
</dbReference>
<evidence type="ECO:0000256" key="2">
    <source>
        <dbReference type="PIRSR" id="PIRSR603782-1"/>
    </source>
</evidence>
<sequence>MLRTALISLLVAIGGYAAASWLTHDFRVWTEEGARRLEVALAPVPLPEVALQGTRLPAPTLAATARGSVTIADFFYTRCQTVCLSLGSTFQQLQARLQTEPQDEGAAPLRLLSLSFDGAHDSAAVLQAYAGKLGADPDLWRFASVPDAAQQRALLERLGVVVIPDELGEFEHNAALLVFDARGRMVRVFDLAEQELALNYARQLASKRS</sequence>
<dbReference type="OrthoDB" id="8550465at2"/>
<dbReference type="EMBL" id="CP042344">
    <property type="protein sequence ID" value="QEA14407.1"/>
    <property type="molecule type" value="Genomic_DNA"/>
</dbReference>
<name>A0A5B8S1D3_9BURK</name>
<gene>
    <name evidence="4" type="ORF">FOZ74_00485</name>
</gene>
<keyword evidence="2" id="KW-0479">Metal-binding</keyword>
<proteinExistence type="inferred from homology"/>
<dbReference type="InterPro" id="IPR036249">
    <property type="entry name" value="Thioredoxin-like_sf"/>
</dbReference>
<accession>A0A5B8S1D3</accession>
<dbReference type="Gene3D" id="3.40.30.10">
    <property type="entry name" value="Glutaredoxin"/>
    <property type="match status" value="1"/>
</dbReference>
<evidence type="ECO:0000256" key="1">
    <source>
        <dbReference type="ARBA" id="ARBA00010996"/>
    </source>
</evidence>
<dbReference type="GO" id="GO:0046872">
    <property type="term" value="F:metal ion binding"/>
    <property type="evidence" value="ECO:0007669"/>
    <property type="project" value="UniProtKB-KW"/>
</dbReference>
<evidence type="ECO:0000313" key="5">
    <source>
        <dbReference type="Proteomes" id="UP000321199"/>
    </source>
</evidence>
<protein>
    <submittedName>
        <fullName evidence="4">SCO family protein</fullName>
    </submittedName>
</protein>
<keyword evidence="3" id="KW-1015">Disulfide bond</keyword>
<organism evidence="4 5">
    <name type="scientific">Comamonas flocculans</name>
    <dbReference type="NCBI Taxonomy" id="2597701"/>
    <lineage>
        <taxon>Bacteria</taxon>
        <taxon>Pseudomonadati</taxon>
        <taxon>Pseudomonadota</taxon>
        <taxon>Betaproteobacteria</taxon>
        <taxon>Burkholderiales</taxon>
        <taxon>Comamonadaceae</taxon>
        <taxon>Comamonas</taxon>
    </lineage>
</organism>
<evidence type="ECO:0000256" key="3">
    <source>
        <dbReference type="PIRSR" id="PIRSR603782-2"/>
    </source>
</evidence>
<keyword evidence="5" id="KW-1185">Reference proteome</keyword>
<dbReference type="Pfam" id="PF02630">
    <property type="entry name" value="SCO1-SenC"/>
    <property type="match status" value="1"/>
</dbReference>
<reference evidence="4 5" key="1">
    <citation type="submission" date="2019-07" db="EMBL/GenBank/DDBJ databases">
        <title>Complete genome sequence of Comamonas sp. NLF 7-7 isolated from livestock.</title>
        <authorList>
            <person name="Kim D.H."/>
            <person name="Kim J.G."/>
        </authorList>
    </citation>
    <scope>NUCLEOTIDE SEQUENCE [LARGE SCALE GENOMIC DNA]</scope>
    <source>
        <strain evidence="4 5">NLF 7-7</strain>
    </source>
</reference>
<dbReference type="SUPFAM" id="SSF52833">
    <property type="entry name" value="Thioredoxin-like"/>
    <property type="match status" value="1"/>
</dbReference>
<dbReference type="Proteomes" id="UP000321199">
    <property type="component" value="Chromosome"/>
</dbReference>
<keyword evidence="2" id="KW-0186">Copper</keyword>
<dbReference type="KEGG" id="cof:FOZ74_00485"/>
<feature type="disulfide bond" description="Redox-active" evidence="3">
    <location>
        <begin position="79"/>
        <end position="83"/>
    </location>
</feature>